<proteinExistence type="predicted"/>
<feature type="transmembrane region" description="Helical" evidence="1">
    <location>
        <begin position="40"/>
        <end position="60"/>
    </location>
</feature>
<sequence>MKLSNKFKRDFDKVPIPHAKMNEIIQEFNPTSKPRKRSPLILAASILVIVLSISFITHTLQQNRLASDQEITVFSSAGDYATFSRIDELIKMSDLIVRGTVSAAETKTIDISTNSEEIAMMPYVVSTITITDQYKSNDRPINQEEILVKQTINDVASGIHMSTADESALEIGNEYILFLSTFDDDTPASLINPSQGLYIVQNEELTGLGMYHIDTTIEEIQEMINEQKTR</sequence>
<organism evidence="2 3">
    <name type="scientific">Alkalicoccobacillus plakortidis</name>
    <dbReference type="NCBI Taxonomy" id="444060"/>
    <lineage>
        <taxon>Bacteria</taxon>
        <taxon>Bacillati</taxon>
        <taxon>Bacillota</taxon>
        <taxon>Bacilli</taxon>
        <taxon>Bacillales</taxon>
        <taxon>Bacillaceae</taxon>
        <taxon>Alkalicoccobacillus</taxon>
    </lineage>
</organism>
<reference evidence="2" key="1">
    <citation type="submission" date="2022-06" db="EMBL/GenBank/DDBJ databases">
        <title>Alkalicoccobacillus porphyridii sp. nov., isolated from a marine red alga, Porphyridium purpureum and reclassification of Shouchella plakortidis and Shouchella gibsonii as Alkalicoccobacillus plakortidis comb. nov. and Alkalicoccobacillus gibsonii comb. nov.</title>
        <authorList>
            <person name="Kim K.H."/>
            <person name="Lee J.K."/>
            <person name="Han D.M."/>
            <person name="Baek J.H."/>
            <person name="Jeon C.O."/>
        </authorList>
    </citation>
    <scope>NUCLEOTIDE SEQUENCE</scope>
    <source>
        <strain evidence="2">DSM 19153</strain>
    </source>
</reference>
<name>A0ABT0XNY7_9BACI</name>
<keyword evidence="1" id="KW-1133">Transmembrane helix</keyword>
<dbReference type="RefSeq" id="WP_251610237.1">
    <property type="nucleotide sequence ID" value="NZ_JAMQJY010000002.1"/>
</dbReference>
<keyword evidence="1" id="KW-0472">Membrane</keyword>
<evidence type="ECO:0008006" key="4">
    <source>
        <dbReference type="Google" id="ProtNLM"/>
    </source>
</evidence>
<evidence type="ECO:0000256" key="1">
    <source>
        <dbReference type="SAM" id="Phobius"/>
    </source>
</evidence>
<keyword evidence="3" id="KW-1185">Reference proteome</keyword>
<evidence type="ECO:0000313" key="3">
    <source>
        <dbReference type="Proteomes" id="UP001203665"/>
    </source>
</evidence>
<evidence type="ECO:0000313" key="2">
    <source>
        <dbReference type="EMBL" id="MCM2676977.1"/>
    </source>
</evidence>
<dbReference type="Proteomes" id="UP001203665">
    <property type="component" value="Unassembled WGS sequence"/>
</dbReference>
<keyword evidence="1" id="KW-0812">Transmembrane</keyword>
<accession>A0ABT0XNY7</accession>
<dbReference type="EMBL" id="JAMQJY010000002">
    <property type="protein sequence ID" value="MCM2676977.1"/>
    <property type="molecule type" value="Genomic_DNA"/>
</dbReference>
<gene>
    <name evidence="2" type="ORF">NDM98_17015</name>
</gene>
<protein>
    <recommendedName>
        <fullName evidence="4">DUF4179 domain-containing protein</fullName>
    </recommendedName>
</protein>
<comment type="caution">
    <text evidence="2">The sequence shown here is derived from an EMBL/GenBank/DDBJ whole genome shotgun (WGS) entry which is preliminary data.</text>
</comment>